<feature type="transmembrane region" description="Helical" evidence="10">
    <location>
        <begin position="72"/>
        <end position="90"/>
    </location>
</feature>
<reference evidence="12 13" key="1">
    <citation type="submission" date="2019-07" db="EMBL/GenBank/DDBJ databases">
        <title>Whole genome shotgun sequence of Microbacterium aerolatum NBRC 103071.</title>
        <authorList>
            <person name="Hosoyama A."/>
            <person name="Uohara A."/>
            <person name="Ohji S."/>
            <person name="Ichikawa N."/>
        </authorList>
    </citation>
    <scope>NUCLEOTIDE SEQUENCE [LARGE SCALE GENOMIC DNA]</scope>
    <source>
        <strain evidence="12 13">NBRC 103071</strain>
    </source>
</reference>
<dbReference type="InterPro" id="IPR012932">
    <property type="entry name" value="VKOR"/>
</dbReference>
<keyword evidence="8" id="KW-1015">Disulfide bond</keyword>
<dbReference type="Proteomes" id="UP000321225">
    <property type="component" value="Unassembled WGS sequence"/>
</dbReference>
<keyword evidence="4" id="KW-0874">Quinone</keyword>
<feature type="transmembrane region" description="Helical" evidence="10">
    <location>
        <begin position="97"/>
        <end position="118"/>
    </location>
</feature>
<dbReference type="AlphaFoldDB" id="A0A511AF34"/>
<dbReference type="EMBL" id="BJUW01000008">
    <property type="protein sequence ID" value="GEK86774.1"/>
    <property type="molecule type" value="Genomic_DNA"/>
</dbReference>
<dbReference type="GO" id="GO:0016491">
    <property type="term" value="F:oxidoreductase activity"/>
    <property type="evidence" value="ECO:0007669"/>
    <property type="project" value="UniProtKB-KW"/>
</dbReference>
<dbReference type="GO" id="GO:0048038">
    <property type="term" value="F:quinone binding"/>
    <property type="evidence" value="ECO:0007669"/>
    <property type="project" value="UniProtKB-KW"/>
</dbReference>
<keyword evidence="3 10" id="KW-0812">Transmembrane</keyword>
<evidence type="ECO:0000256" key="1">
    <source>
        <dbReference type="ARBA" id="ARBA00004141"/>
    </source>
</evidence>
<feature type="transmembrane region" description="Helical" evidence="10">
    <location>
        <begin position="170"/>
        <end position="191"/>
    </location>
</feature>
<keyword evidence="13" id="KW-1185">Reference proteome</keyword>
<organism evidence="12 13">
    <name type="scientific">Microbacterium aerolatum</name>
    <dbReference type="NCBI Taxonomy" id="153731"/>
    <lineage>
        <taxon>Bacteria</taxon>
        <taxon>Bacillati</taxon>
        <taxon>Actinomycetota</taxon>
        <taxon>Actinomycetes</taxon>
        <taxon>Micrococcales</taxon>
        <taxon>Microbacteriaceae</taxon>
        <taxon>Microbacterium</taxon>
    </lineage>
</organism>
<protein>
    <recommendedName>
        <fullName evidence="11">Vitamin K epoxide reductase domain-containing protein</fullName>
    </recommendedName>
</protein>
<comment type="caution">
    <text evidence="12">The sequence shown here is derived from an EMBL/GenBank/DDBJ whole genome shotgun (WGS) entry which is preliminary data.</text>
</comment>
<sequence length="205" mass="22537">MSEQRTRPVFYAVWLIIAGVVGWWAAFQLTLDKFIQLANPDADLSCNVSVMIQCGKNLGSWQGEVFGFPNPIIGLAGWMAPIVVGVAVLAGARFPRWFWATFGAGILFAFGLVCWLIAQSLYAPNLGVLCPWCMLTWAVTIPTFFATVVHLFRNGTLSRSEKVQERAGRLMAWVPLATILAYAVVILLAQLRGLDLLGEVVGMIF</sequence>
<dbReference type="InterPro" id="IPR041714">
    <property type="entry name" value="VKOR_Actinobacteria"/>
</dbReference>
<dbReference type="CDD" id="cd12922">
    <property type="entry name" value="VKOR_5"/>
    <property type="match status" value="1"/>
</dbReference>
<evidence type="ECO:0000313" key="12">
    <source>
        <dbReference type="EMBL" id="GEK86774.1"/>
    </source>
</evidence>
<evidence type="ECO:0000256" key="3">
    <source>
        <dbReference type="ARBA" id="ARBA00022692"/>
    </source>
</evidence>
<dbReference type="InterPro" id="IPR038354">
    <property type="entry name" value="VKOR_sf"/>
</dbReference>
<dbReference type="SMART" id="SM00756">
    <property type="entry name" value="VKc"/>
    <property type="match status" value="1"/>
</dbReference>
<feature type="domain" description="Vitamin K epoxide reductase" evidence="11">
    <location>
        <begin position="8"/>
        <end position="151"/>
    </location>
</feature>
<keyword evidence="5 10" id="KW-1133">Transmembrane helix</keyword>
<evidence type="ECO:0000256" key="4">
    <source>
        <dbReference type="ARBA" id="ARBA00022719"/>
    </source>
</evidence>
<dbReference type="Gene3D" id="1.20.1440.130">
    <property type="entry name" value="VKOR domain"/>
    <property type="match status" value="1"/>
</dbReference>
<feature type="transmembrane region" description="Helical" evidence="10">
    <location>
        <begin position="124"/>
        <end position="149"/>
    </location>
</feature>
<keyword evidence="9" id="KW-0676">Redox-active center</keyword>
<keyword evidence="6" id="KW-0560">Oxidoreductase</keyword>
<evidence type="ECO:0000256" key="6">
    <source>
        <dbReference type="ARBA" id="ARBA00023002"/>
    </source>
</evidence>
<evidence type="ECO:0000256" key="9">
    <source>
        <dbReference type="ARBA" id="ARBA00023284"/>
    </source>
</evidence>
<evidence type="ECO:0000256" key="10">
    <source>
        <dbReference type="SAM" id="Phobius"/>
    </source>
</evidence>
<accession>A0A511AF34</accession>
<evidence type="ECO:0000256" key="5">
    <source>
        <dbReference type="ARBA" id="ARBA00022989"/>
    </source>
</evidence>
<proteinExistence type="inferred from homology"/>
<feature type="transmembrane region" description="Helical" evidence="10">
    <location>
        <begin position="9"/>
        <end position="27"/>
    </location>
</feature>
<dbReference type="Pfam" id="PF07884">
    <property type="entry name" value="VKOR"/>
    <property type="match status" value="1"/>
</dbReference>
<evidence type="ECO:0000256" key="2">
    <source>
        <dbReference type="ARBA" id="ARBA00006214"/>
    </source>
</evidence>
<comment type="subcellular location">
    <subcellularLocation>
        <location evidence="1">Membrane</location>
        <topology evidence="1">Multi-pass membrane protein</topology>
    </subcellularLocation>
</comment>
<evidence type="ECO:0000259" key="11">
    <source>
        <dbReference type="SMART" id="SM00756"/>
    </source>
</evidence>
<evidence type="ECO:0000256" key="8">
    <source>
        <dbReference type="ARBA" id="ARBA00023157"/>
    </source>
</evidence>
<dbReference type="GO" id="GO:0016020">
    <property type="term" value="C:membrane"/>
    <property type="evidence" value="ECO:0007669"/>
    <property type="project" value="UniProtKB-SubCell"/>
</dbReference>
<evidence type="ECO:0000313" key="13">
    <source>
        <dbReference type="Proteomes" id="UP000321225"/>
    </source>
</evidence>
<gene>
    <name evidence="12" type="ORF">MAE01_19500</name>
</gene>
<dbReference type="OrthoDB" id="9783799at2"/>
<comment type="similarity">
    <text evidence="2">Belongs to the VKOR family.</text>
</comment>
<name>A0A511AF34_9MICO</name>
<evidence type="ECO:0000256" key="7">
    <source>
        <dbReference type="ARBA" id="ARBA00023136"/>
    </source>
</evidence>
<dbReference type="RefSeq" id="WP_147039366.1">
    <property type="nucleotide sequence ID" value="NZ_BJUW01000008.1"/>
</dbReference>
<keyword evidence="7 10" id="KW-0472">Membrane</keyword>